<dbReference type="RefSeq" id="WP_110664616.1">
    <property type="nucleotide sequence ID" value="NZ_PYBW01000005.1"/>
</dbReference>
<comment type="caution">
    <text evidence="2">The sequence shown here is derived from an EMBL/GenBank/DDBJ whole genome shotgun (WGS) entry which is preliminary data.</text>
</comment>
<dbReference type="AlphaFoldDB" id="A0A2V4PAT1"/>
<dbReference type="PANTHER" id="PTHR43845">
    <property type="entry name" value="BLR5969 PROTEIN"/>
    <property type="match status" value="1"/>
</dbReference>
<protein>
    <recommendedName>
        <fullName evidence="1">AMP-dependent synthetase/ligase domain-containing protein</fullName>
    </recommendedName>
</protein>
<dbReference type="Gene3D" id="3.40.50.12780">
    <property type="entry name" value="N-terminal domain of ligase-like"/>
    <property type="match status" value="1"/>
</dbReference>
<dbReference type="PANTHER" id="PTHR43845:SF1">
    <property type="entry name" value="BLR5969 PROTEIN"/>
    <property type="match status" value="1"/>
</dbReference>
<dbReference type="OrthoDB" id="580775at2"/>
<evidence type="ECO:0000259" key="1">
    <source>
        <dbReference type="Pfam" id="PF00501"/>
    </source>
</evidence>
<dbReference type="InterPro" id="IPR042099">
    <property type="entry name" value="ANL_N_sf"/>
</dbReference>
<evidence type="ECO:0000313" key="3">
    <source>
        <dbReference type="Proteomes" id="UP000248039"/>
    </source>
</evidence>
<name>A0A2V4PAT1_9ACTN</name>
<proteinExistence type="predicted"/>
<accession>A0A2V4PAT1</accession>
<dbReference type="SUPFAM" id="SSF56801">
    <property type="entry name" value="Acetyl-CoA synthetase-like"/>
    <property type="match status" value="1"/>
</dbReference>
<dbReference type="InterPro" id="IPR000873">
    <property type="entry name" value="AMP-dep_synth/lig_dom"/>
</dbReference>
<reference evidence="2 3" key="1">
    <citation type="submission" date="2018-03" db="EMBL/GenBank/DDBJ databases">
        <title>Bioinformatic expansion and discovery of thiopeptide antibiotics.</title>
        <authorList>
            <person name="Schwalen C.J."/>
            <person name="Hudson G.A."/>
            <person name="Mitchell D.A."/>
        </authorList>
    </citation>
    <scope>NUCLEOTIDE SEQUENCE [LARGE SCALE GENOMIC DNA]</scope>
    <source>
        <strain evidence="2 3">ATCC 21389</strain>
    </source>
</reference>
<evidence type="ECO:0000313" key="2">
    <source>
        <dbReference type="EMBL" id="PYC88266.1"/>
    </source>
</evidence>
<dbReference type="Pfam" id="PF00501">
    <property type="entry name" value="AMP-binding"/>
    <property type="match status" value="1"/>
</dbReference>
<gene>
    <name evidence="2" type="ORF">C7C46_01055</name>
</gene>
<organism evidence="2 3">
    <name type="scientific">Streptomyces tateyamensis</name>
    <dbReference type="NCBI Taxonomy" id="565073"/>
    <lineage>
        <taxon>Bacteria</taxon>
        <taxon>Bacillati</taxon>
        <taxon>Actinomycetota</taxon>
        <taxon>Actinomycetes</taxon>
        <taxon>Kitasatosporales</taxon>
        <taxon>Streptomycetaceae</taxon>
        <taxon>Streptomyces</taxon>
    </lineage>
</organism>
<dbReference type="EMBL" id="PYBW01000005">
    <property type="protein sequence ID" value="PYC88266.1"/>
    <property type="molecule type" value="Genomic_DNA"/>
</dbReference>
<keyword evidence="3" id="KW-1185">Reference proteome</keyword>
<feature type="domain" description="AMP-dependent synthetase/ligase" evidence="1">
    <location>
        <begin position="64"/>
        <end position="234"/>
    </location>
</feature>
<dbReference type="Proteomes" id="UP000248039">
    <property type="component" value="Unassembled WGS sequence"/>
</dbReference>
<sequence>MAFSLDPEAAEPLLAVAARNLELLRSVPGLGERYAGLAAPRTLAELAALPPLVKDELNTALAHLEPAAADSATWLFQSGGSTGAPKVGYAPTGFYMAGVHAHWQPLDRTDVFVNAWGAGRMWGAHFLAAALADLSGCQIIALGSVTKDEYGDWLDFFADRRVTAIGGTPSVLRLWFAQARAAGRKLPALRKVLWLGEAWQEQLAEDMAEVAPQAERWGMFGSTETWVVGTNTPGCPADTFHTLPEQLVHSDADLLLDFTTLNPQMLNPVLRYRTGDAGELVACPCGRPGRAMRVLGRRDGVVQVRGLGLHVDDLVARAEQAPGVRQAQVLVTQQGGRATGVDLLVLADPAVDLARLRQELFAATFTLATAFQHDPEAFRVRAVDALISNGRTGKTANSVIQEVD</sequence>